<dbReference type="KEGG" id="slom:PXH66_19120"/>
<sequence length="217" mass="23159">MLEAYVHDLNLQNATGEDAAATRARVKDRFARGATRRMTQLGLLVSTALADLDPDPTATVIYLSAYGESRALEGYLDSFPAASPTQFQTSIHPSAVQQAFIGRQQPVGEFLPMTGRLHLVAQGLQTALLCPSRPVIVCGGEERGGWLLENGVASARSFAFAFSLQSAAVGAVARISLTPSDEPPRALLLADFFDALAARRPLDPIDGPGARLALEWI</sequence>
<gene>
    <name evidence="1" type="ORF">PXH66_19120</name>
</gene>
<reference evidence="1" key="1">
    <citation type="submission" date="2023-03" db="EMBL/GenBank/DDBJ databases">
        <title>Lomoglobus Profundus gen. nov., sp. nov., a novel member of the phylum Verrucomicrobia, isolated from deep-marine sediment of South China Sea.</title>
        <authorList>
            <person name="Ahmad T."/>
            <person name="Ishaq S.E."/>
            <person name="Wang F."/>
        </authorList>
    </citation>
    <scope>NUCLEOTIDE SEQUENCE</scope>
    <source>
        <strain evidence="1">LMO-M01</strain>
    </source>
</reference>
<evidence type="ECO:0000313" key="2">
    <source>
        <dbReference type="Proteomes" id="UP001218638"/>
    </source>
</evidence>
<proteinExistence type="predicted"/>
<dbReference type="AlphaFoldDB" id="A0AAE9ZUC1"/>
<accession>A0AAE9ZUC1</accession>
<dbReference type="EMBL" id="CP119075">
    <property type="protein sequence ID" value="WED64456.1"/>
    <property type="molecule type" value="Genomic_DNA"/>
</dbReference>
<dbReference type="RefSeq" id="WP_330930911.1">
    <property type="nucleotide sequence ID" value="NZ_CP119075.1"/>
</dbReference>
<dbReference type="Proteomes" id="UP001218638">
    <property type="component" value="Chromosome"/>
</dbReference>
<keyword evidence="2" id="KW-1185">Reference proteome</keyword>
<organism evidence="1 2">
    <name type="scientific">Synoicihabitans lomoniglobus</name>
    <dbReference type="NCBI Taxonomy" id="2909285"/>
    <lineage>
        <taxon>Bacteria</taxon>
        <taxon>Pseudomonadati</taxon>
        <taxon>Verrucomicrobiota</taxon>
        <taxon>Opitutia</taxon>
        <taxon>Opitutales</taxon>
        <taxon>Opitutaceae</taxon>
        <taxon>Synoicihabitans</taxon>
    </lineage>
</organism>
<name>A0AAE9ZUC1_9BACT</name>
<protein>
    <submittedName>
        <fullName evidence="1">Uncharacterized protein</fullName>
    </submittedName>
</protein>
<evidence type="ECO:0000313" key="1">
    <source>
        <dbReference type="EMBL" id="WED64456.1"/>
    </source>
</evidence>